<keyword evidence="5" id="KW-1185">Reference proteome</keyword>
<dbReference type="PROSITE" id="PS00636">
    <property type="entry name" value="DNAJ_1"/>
    <property type="match status" value="1"/>
</dbReference>
<comment type="caution">
    <text evidence="4">The sequence shown here is derived from an EMBL/GenBank/DDBJ whole genome shotgun (WGS) entry which is preliminary data.</text>
</comment>
<sequence length="333" mass="39106">MLCRSCWRAPSTVFTPLMRNYAMSAIPDDDHHQRMDLHPWPKGAQPTPMEIFAITTTDLNLPQLDLNKQIKAMYAKYVKLYHPDVSKNLVLKDHRGRELSPEDKRVRFDQIQEAYDILKNPRRRVAYHRSQTTKWDKDIRFGNGYSGTGAHFTYDQRNTFHAFRTANAHRAHYAFHRDEAFWTAGTWDDYYRMKHGREPPTMEEINRNKYKILAGVVIVAVAVFVLEFSIAWDRTNESIRQRNLQSLKANRDLQQSYDNYGYGDTQLQRLERFLVSRRSSLVNGDKPVNEDELRTNDHDILTKYAQTQVKKWDNELESSHIRGEDPVDTAPTN</sequence>
<evidence type="ECO:0000313" key="5">
    <source>
        <dbReference type="Proteomes" id="UP000449547"/>
    </source>
</evidence>
<gene>
    <name evidence="4" type="ORF">DIURU_005717</name>
</gene>
<dbReference type="OMA" id="NAGTWED"/>
<keyword evidence="2" id="KW-1133">Transmembrane helix</keyword>
<dbReference type="Proteomes" id="UP000449547">
    <property type="component" value="Unassembled WGS sequence"/>
</dbReference>
<dbReference type="EMBL" id="SWFT01000163">
    <property type="protein sequence ID" value="KAA8896705.1"/>
    <property type="molecule type" value="Genomic_DNA"/>
</dbReference>
<dbReference type="InterPro" id="IPR018253">
    <property type="entry name" value="DnaJ_domain_CS"/>
</dbReference>
<feature type="compositionally biased region" description="Basic and acidic residues" evidence="1">
    <location>
        <begin position="314"/>
        <end position="325"/>
    </location>
</feature>
<keyword evidence="2" id="KW-0812">Transmembrane</keyword>
<protein>
    <recommendedName>
        <fullName evidence="3">J domain-containing protein</fullName>
    </recommendedName>
</protein>
<dbReference type="CDD" id="cd06257">
    <property type="entry name" value="DnaJ"/>
    <property type="match status" value="1"/>
</dbReference>
<dbReference type="OrthoDB" id="445556at2759"/>
<feature type="domain" description="J" evidence="3">
    <location>
        <begin position="47"/>
        <end position="131"/>
    </location>
</feature>
<dbReference type="SUPFAM" id="SSF46565">
    <property type="entry name" value="Chaperone J-domain"/>
    <property type="match status" value="1"/>
</dbReference>
<feature type="region of interest" description="Disordered" evidence="1">
    <location>
        <begin position="314"/>
        <end position="333"/>
    </location>
</feature>
<evidence type="ECO:0000256" key="2">
    <source>
        <dbReference type="SAM" id="Phobius"/>
    </source>
</evidence>
<dbReference type="Gene3D" id="1.10.287.110">
    <property type="entry name" value="DnaJ domain"/>
    <property type="match status" value="1"/>
</dbReference>
<dbReference type="RefSeq" id="XP_034009565.1">
    <property type="nucleotide sequence ID" value="XM_034158730.1"/>
</dbReference>
<dbReference type="PROSITE" id="PS50076">
    <property type="entry name" value="DNAJ_2"/>
    <property type="match status" value="1"/>
</dbReference>
<dbReference type="VEuPathDB" id="FungiDB:DIURU_005717"/>
<organism evidence="4 5">
    <name type="scientific">Diutina rugosa</name>
    <name type="common">Yeast</name>
    <name type="synonym">Candida rugosa</name>
    <dbReference type="NCBI Taxonomy" id="5481"/>
    <lineage>
        <taxon>Eukaryota</taxon>
        <taxon>Fungi</taxon>
        <taxon>Dikarya</taxon>
        <taxon>Ascomycota</taxon>
        <taxon>Saccharomycotina</taxon>
        <taxon>Pichiomycetes</taxon>
        <taxon>Debaryomycetaceae</taxon>
        <taxon>Diutina</taxon>
    </lineage>
</organism>
<evidence type="ECO:0000313" key="4">
    <source>
        <dbReference type="EMBL" id="KAA8896705.1"/>
    </source>
</evidence>
<dbReference type="GeneID" id="54784368"/>
<feature type="transmembrane region" description="Helical" evidence="2">
    <location>
        <begin position="212"/>
        <end position="232"/>
    </location>
</feature>
<dbReference type="AlphaFoldDB" id="A0A642UCI1"/>
<dbReference type="InterPro" id="IPR036869">
    <property type="entry name" value="J_dom_sf"/>
</dbReference>
<dbReference type="Pfam" id="PF00226">
    <property type="entry name" value="DnaJ"/>
    <property type="match status" value="1"/>
</dbReference>
<evidence type="ECO:0000256" key="1">
    <source>
        <dbReference type="SAM" id="MobiDB-lite"/>
    </source>
</evidence>
<dbReference type="InterPro" id="IPR001623">
    <property type="entry name" value="DnaJ_domain"/>
</dbReference>
<evidence type="ECO:0000259" key="3">
    <source>
        <dbReference type="PROSITE" id="PS50076"/>
    </source>
</evidence>
<reference evidence="4 5" key="1">
    <citation type="submission" date="2019-07" db="EMBL/GenBank/DDBJ databases">
        <title>Genome assembly of two rare yeast pathogens: Diutina rugosa and Trichomonascus ciferrii.</title>
        <authorList>
            <person name="Mixao V."/>
            <person name="Saus E."/>
            <person name="Hansen A."/>
            <person name="Lass-Flor C."/>
            <person name="Gabaldon T."/>
        </authorList>
    </citation>
    <scope>NUCLEOTIDE SEQUENCE [LARGE SCALE GENOMIC DNA]</scope>
    <source>
        <strain evidence="4 5">CBS 613</strain>
    </source>
</reference>
<keyword evidence="2" id="KW-0472">Membrane</keyword>
<proteinExistence type="predicted"/>
<accession>A0A642UCI1</accession>
<name>A0A642UCI1_DIURU</name>